<evidence type="ECO:0000256" key="1">
    <source>
        <dbReference type="SAM" id="MobiDB-lite"/>
    </source>
</evidence>
<keyword evidence="3" id="KW-1185">Reference proteome</keyword>
<feature type="compositionally biased region" description="Low complexity" evidence="1">
    <location>
        <begin position="38"/>
        <end position="52"/>
    </location>
</feature>
<dbReference type="Proteomes" id="UP000813461">
    <property type="component" value="Unassembled WGS sequence"/>
</dbReference>
<feature type="compositionally biased region" description="Low complexity" evidence="1">
    <location>
        <begin position="164"/>
        <end position="180"/>
    </location>
</feature>
<evidence type="ECO:0000313" key="2">
    <source>
        <dbReference type="EMBL" id="KAH7090525.1"/>
    </source>
</evidence>
<dbReference type="AlphaFoldDB" id="A0A8K0W1Z1"/>
<sequence length="207" mass="22565">MGAHQPASLVGIVYFSTFDCVRYALNRIPILRDYHGPSQQADTDASASSQHAPSVADSLSTITPRSKDSGSIKTAFRVGRETDQLNNSNIPQGVPPSFHIPPERNDEKESSLPVSQGRTTLGHYTAPGAGFTTRANVAEATRNQTNRGHCCNEAHEHFQLFDVSHSSDSSNPVVPSSSNRSIRKPKYRPDSSISSYSSYTPHYDPYG</sequence>
<feature type="compositionally biased region" description="Basic and acidic residues" evidence="1">
    <location>
        <begin position="101"/>
        <end position="110"/>
    </location>
</feature>
<feature type="region of interest" description="Disordered" evidence="1">
    <location>
        <begin position="164"/>
        <end position="207"/>
    </location>
</feature>
<protein>
    <submittedName>
        <fullName evidence="2">Uncharacterized protein</fullName>
    </submittedName>
</protein>
<dbReference type="EMBL" id="JAGMVJ010000005">
    <property type="protein sequence ID" value="KAH7090525.1"/>
    <property type="molecule type" value="Genomic_DNA"/>
</dbReference>
<reference evidence="2" key="1">
    <citation type="journal article" date="2021" name="Nat. Commun.">
        <title>Genetic determinants of endophytism in the Arabidopsis root mycobiome.</title>
        <authorList>
            <person name="Mesny F."/>
            <person name="Miyauchi S."/>
            <person name="Thiergart T."/>
            <person name="Pickel B."/>
            <person name="Atanasova L."/>
            <person name="Karlsson M."/>
            <person name="Huettel B."/>
            <person name="Barry K.W."/>
            <person name="Haridas S."/>
            <person name="Chen C."/>
            <person name="Bauer D."/>
            <person name="Andreopoulos W."/>
            <person name="Pangilinan J."/>
            <person name="LaButti K."/>
            <person name="Riley R."/>
            <person name="Lipzen A."/>
            <person name="Clum A."/>
            <person name="Drula E."/>
            <person name="Henrissat B."/>
            <person name="Kohler A."/>
            <person name="Grigoriev I.V."/>
            <person name="Martin F.M."/>
            <person name="Hacquard S."/>
        </authorList>
    </citation>
    <scope>NUCLEOTIDE SEQUENCE</scope>
    <source>
        <strain evidence="2">MPI-SDFR-AT-0120</strain>
    </source>
</reference>
<feature type="region of interest" description="Disordered" evidence="1">
    <location>
        <begin position="37"/>
        <end position="128"/>
    </location>
</feature>
<proteinExistence type="predicted"/>
<comment type="caution">
    <text evidence="2">The sequence shown here is derived from an EMBL/GenBank/DDBJ whole genome shotgun (WGS) entry which is preliminary data.</text>
</comment>
<evidence type="ECO:0000313" key="3">
    <source>
        <dbReference type="Proteomes" id="UP000813461"/>
    </source>
</evidence>
<name>A0A8K0W1Z1_9PLEO</name>
<gene>
    <name evidence="2" type="ORF">FB567DRAFT_546712</name>
</gene>
<accession>A0A8K0W1Z1</accession>
<organism evidence="2 3">
    <name type="scientific">Paraphoma chrysanthemicola</name>
    <dbReference type="NCBI Taxonomy" id="798071"/>
    <lineage>
        <taxon>Eukaryota</taxon>
        <taxon>Fungi</taxon>
        <taxon>Dikarya</taxon>
        <taxon>Ascomycota</taxon>
        <taxon>Pezizomycotina</taxon>
        <taxon>Dothideomycetes</taxon>
        <taxon>Pleosporomycetidae</taxon>
        <taxon>Pleosporales</taxon>
        <taxon>Pleosporineae</taxon>
        <taxon>Phaeosphaeriaceae</taxon>
        <taxon>Paraphoma</taxon>
    </lineage>
</organism>